<dbReference type="RefSeq" id="WP_158766446.1">
    <property type="nucleotide sequence ID" value="NZ_CP047045.1"/>
</dbReference>
<dbReference type="AlphaFoldDB" id="A0A6I6MK47"/>
<dbReference type="EMBL" id="CP047045">
    <property type="protein sequence ID" value="QGZ95600.1"/>
    <property type="molecule type" value="Genomic_DNA"/>
</dbReference>
<keyword evidence="3" id="KW-1185">Reference proteome</keyword>
<feature type="domain" description="DUF6456" evidence="1">
    <location>
        <begin position="113"/>
        <end position="242"/>
    </location>
</feature>
<dbReference type="InterPro" id="IPR045599">
    <property type="entry name" value="DUF6456"/>
</dbReference>
<protein>
    <recommendedName>
        <fullName evidence="1">DUF6456 domain-containing protein</fullName>
    </recommendedName>
</protein>
<sequence length="244" mass="26175">MSARNVTRALERMAVSSHLLAAERSGAHFGLYPNADRRRRPIVRLTRDEVHSLHADGALEPVADDAFVLSEAGRSRARREQAAPGEAFVAQHRDVIDRAVVGPDGGVATVRGHDADATLRRLAALRDAAGAPWLNGAELAAASRLRSDWEAAERGMVRGSDWAAPPMSGTRGGGNGREAALAAHCDAKRRSAEALERLAPPLRRVVERVCLREEGLEMLERAEAWPARSGKIALKLALSQLAAG</sequence>
<evidence type="ECO:0000313" key="2">
    <source>
        <dbReference type="EMBL" id="QGZ95600.1"/>
    </source>
</evidence>
<dbReference type="Pfam" id="PF20057">
    <property type="entry name" value="DUF6456"/>
    <property type="match status" value="1"/>
</dbReference>
<reference evidence="3" key="1">
    <citation type="submission" date="2019-12" db="EMBL/GenBank/DDBJ databases">
        <title>Complete genome of Terracaulis silvestris 0127_4.</title>
        <authorList>
            <person name="Vieira S."/>
            <person name="Riedel T."/>
            <person name="Sproer C."/>
            <person name="Pascual J."/>
            <person name="Boedeker C."/>
            <person name="Overmann J."/>
        </authorList>
    </citation>
    <scope>NUCLEOTIDE SEQUENCE [LARGE SCALE GENOMIC DNA]</scope>
    <source>
        <strain evidence="3">0127_4</strain>
    </source>
</reference>
<gene>
    <name evidence="2" type="ORF">DSM104635_02450</name>
</gene>
<evidence type="ECO:0000259" key="1">
    <source>
        <dbReference type="Pfam" id="PF20057"/>
    </source>
</evidence>
<evidence type="ECO:0000313" key="3">
    <source>
        <dbReference type="Proteomes" id="UP000431269"/>
    </source>
</evidence>
<accession>A0A6I6MK47</accession>
<name>A0A6I6MK47_9CAUL</name>
<dbReference type="KEGG" id="tsv:DSM104635_02450"/>
<dbReference type="Proteomes" id="UP000431269">
    <property type="component" value="Chromosome"/>
</dbReference>
<proteinExistence type="predicted"/>
<organism evidence="2 3">
    <name type="scientific">Terricaulis silvestris</name>
    <dbReference type="NCBI Taxonomy" id="2686094"/>
    <lineage>
        <taxon>Bacteria</taxon>
        <taxon>Pseudomonadati</taxon>
        <taxon>Pseudomonadota</taxon>
        <taxon>Alphaproteobacteria</taxon>
        <taxon>Caulobacterales</taxon>
        <taxon>Caulobacteraceae</taxon>
        <taxon>Terricaulis</taxon>
    </lineage>
</organism>